<dbReference type="EMBL" id="AOUO01000543">
    <property type="protein sequence ID" value="EOD64223.1"/>
    <property type="molecule type" value="Genomic_DNA"/>
</dbReference>
<comment type="caution">
    <text evidence="2">The sequence shown here is derived from an EMBL/GenBank/DDBJ whole genome shotgun (WGS) entry which is preliminary data.</text>
</comment>
<keyword evidence="3" id="KW-1185">Reference proteome</keyword>
<feature type="region of interest" description="Disordered" evidence="1">
    <location>
        <begin position="93"/>
        <end position="116"/>
    </location>
</feature>
<dbReference type="AlphaFoldDB" id="R1FXY5"/>
<dbReference type="Proteomes" id="UP000014139">
    <property type="component" value="Unassembled WGS sequence"/>
</dbReference>
<dbReference type="eggNOG" id="ENOG5032K8Y">
    <property type="taxonomic scope" value="Bacteria"/>
</dbReference>
<evidence type="ECO:0000256" key="1">
    <source>
        <dbReference type="SAM" id="MobiDB-lite"/>
    </source>
</evidence>
<name>R1FXY5_9PSEU</name>
<evidence type="ECO:0000313" key="3">
    <source>
        <dbReference type="Proteomes" id="UP000014139"/>
    </source>
</evidence>
<reference evidence="2 3" key="1">
    <citation type="submission" date="2013-02" db="EMBL/GenBank/DDBJ databases">
        <title>Draft genome sequence of Amycolatopsis vancoresmycina strain DSM 44592T.</title>
        <authorList>
            <person name="Kumar S."/>
            <person name="Kaur N."/>
            <person name="Kaur C."/>
            <person name="Raghava G.P.S."/>
            <person name="Mayilraj S."/>
        </authorList>
    </citation>
    <scope>NUCLEOTIDE SEQUENCE [LARGE SCALE GENOMIC DNA]</scope>
    <source>
        <strain evidence="2 3">DSM 44592</strain>
    </source>
</reference>
<protein>
    <submittedName>
        <fullName evidence="2">Uncharacterized protein</fullName>
    </submittedName>
</protein>
<sequence>MLVRVLAGAAAVGFLLFLLLGGLSPGAADSPGPTAPNPAAGGSDLLARSTPTPYVVAGTGSGLNVRSCAAPTCRRVGWVAEGATFAAECWTHGTPAAGDDRWLRGTAGGSTRSEER</sequence>
<feature type="region of interest" description="Disordered" evidence="1">
    <location>
        <begin position="27"/>
        <end position="46"/>
    </location>
</feature>
<accession>R1FXY5</accession>
<evidence type="ECO:0000313" key="2">
    <source>
        <dbReference type="EMBL" id="EOD64223.1"/>
    </source>
</evidence>
<gene>
    <name evidence="2" type="ORF">H480_33008</name>
</gene>
<organism evidence="2 3">
    <name type="scientific">Amycolatopsis vancoresmycina DSM 44592</name>
    <dbReference type="NCBI Taxonomy" id="1292037"/>
    <lineage>
        <taxon>Bacteria</taxon>
        <taxon>Bacillati</taxon>
        <taxon>Actinomycetota</taxon>
        <taxon>Actinomycetes</taxon>
        <taxon>Pseudonocardiales</taxon>
        <taxon>Pseudonocardiaceae</taxon>
        <taxon>Amycolatopsis</taxon>
    </lineage>
</organism>
<proteinExistence type="predicted"/>
<feature type="non-terminal residue" evidence="2">
    <location>
        <position position="116"/>
    </location>
</feature>